<organism evidence="1 2">
    <name type="scientific">Sistotremastrum niveocremeum HHB9708</name>
    <dbReference type="NCBI Taxonomy" id="1314777"/>
    <lineage>
        <taxon>Eukaryota</taxon>
        <taxon>Fungi</taxon>
        <taxon>Dikarya</taxon>
        <taxon>Basidiomycota</taxon>
        <taxon>Agaricomycotina</taxon>
        <taxon>Agaricomycetes</taxon>
        <taxon>Sistotremastrales</taxon>
        <taxon>Sistotremastraceae</taxon>
        <taxon>Sertulicium</taxon>
        <taxon>Sertulicium niveocremeum</taxon>
    </lineage>
</organism>
<gene>
    <name evidence="1" type="ORF">SISNIDRAFT_532261</name>
</gene>
<dbReference type="EMBL" id="KV419438">
    <property type="protein sequence ID" value="KZS88291.1"/>
    <property type="molecule type" value="Genomic_DNA"/>
</dbReference>
<proteinExistence type="predicted"/>
<name>A0A164P2J0_9AGAM</name>
<dbReference type="OrthoDB" id="3181072at2759"/>
<sequence length="257" mass="28778">MAMTPRPRTPITPYPGGDTAAIKELLSMMKTTLGTLGTTFQTLNEQSEKVNLLSPAADSTHQIQSLRRQMRAQDKKQDARINEVKHMVKEVLKDQIADHMRTQIEEQIRAEIALQVRQQVAEQLGNHLPVPLEVQAEESRKQLFEVKHSLVNSEARRSNSVLRANNIDDPLAHVYKPDGTKSDHFPPDLKTLFAYDADKARSLVQDFGLPEHEVREKNLNRFMAHIGIPFHLIPVPMLENGSADGGANALGIQFNAA</sequence>
<evidence type="ECO:0000313" key="1">
    <source>
        <dbReference type="EMBL" id="KZS88291.1"/>
    </source>
</evidence>
<accession>A0A164P2J0</accession>
<protein>
    <submittedName>
        <fullName evidence="1">Uncharacterized protein</fullName>
    </submittedName>
</protein>
<dbReference type="Proteomes" id="UP000076722">
    <property type="component" value="Unassembled WGS sequence"/>
</dbReference>
<reference evidence="1 2" key="1">
    <citation type="journal article" date="2016" name="Mol. Biol. Evol.">
        <title>Comparative Genomics of Early-Diverging Mushroom-Forming Fungi Provides Insights into the Origins of Lignocellulose Decay Capabilities.</title>
        <authorList>
            <person name="Nagy L.G."/>
            <person name="Riley R."/>
            <person name="Tritt A."/>
            <person name="Adam C."/>
            <person name="Daum C."/>
            <person name="Floudas D."/>
            <person name="Sun H."/>
            <person name="Yadav J.S."/>
            <person name="Pangilinan J."/>
            <person name="Larsson K.H."/>
            <person name="Matsuura K."/>
            <person name="Barry K."/>
            <person name="Labutti K."/>
            <person name="Kuo R."/>
            <person name="Ohm R.A."/>
            <person name="Bhattacharya S.S."/>
            <person name="Shirouzu T."/>
            <person name="Yoshinaga Y."/>
            <person name="Martin F.M."/>
            <person name="Grigoriev I.V."/>
            <person name="Hibbett D.S."/>
        </authorList>
    </citation>
    <scope>NUCLEOTIDE SEQUENCE [LARGE SCALE GENOMIC DNA]</scope>
    <source>
        <strain evidence="1 2">HHB9708</strain>
    </source>
</reference>
<evidence type="ECO:0000313" key="2">
    <source>
        <dbReference type="Proteomes" id="UP000076722"/>
    </source>
</evidence>
<dbReference type="AlphaFoldDB" id="A0A164P2J0"/>
<keyword evidence="2" id="KW-1185">Reference proteome</keyword>